<dbReference type="PROSITE" id="PS50801">
    <property type="entry name" value="STAS"/>
    <property type="match status" value="1"/>
</dbReference>
<feature type="domain" description="STAS" evidence="3">
    <location>
        <begin position="14"/>
        <end position="105"/>
    </location>
</feature>
<evidence type="ECO:0000313" key="4">
    <source>
        <dbReference type="EMBL" id="WSD20097.1"/>
    </source>
</evidence>
<dbReference type="NCBIfam" id="TIGR00377">
    <property type="entry name" value="ant_ant_sig"/>
    <property type="match status" value="1"/>
</dbReference>
<proteinExistence type="inferred from homology"/>
<dbReference type="InterPro" id="IPR003658">
    <property type="entry name" value="Anti-sigma_ant"/>
</dbReference>
<dbReference type="SUPFAM" id="SSF52091">
    <property type="entry name" value="SpoIIaa-like"/>
    <property type="match status" value="1"/>
</dbReference>
<organism evidence="4 5">
    <name type="scientific">Streptomyces phaeochromogenes</name>
    <dbReference type="NCBI Taxonomy" id="1923"/>
    <lineage>
        <taxon>Bacteria</taxon>
        <taxon>Bacillati</taxon>
        <taxon>Actinomycetota</taxon>
        <taxon>Actinomycetes</taxon>
        <taxon>Kitasatosporales</taxon>
        <taxon>Streptomycetaceae</taxon>
        <taxon>Streptomyces</taxon>
        <taxon>Streptomyces phaeochromogenes group</taxon>
    </lineage>
</organism>
<dbReference type="Gene3D" id="3.30.750.24">
    <property type="entry name" value="STAS domain"/>
    <property type="match status" value="1"/>
</dbReference>
<comment type="similarity">
    <text evidence="1 2">Belongs to the anti-sigma-factor antagonist family.</text>
</comment>
<sequence length="148" mass="15723">MNRGTLPMRIPPALIVHRHDTDNRTLVTLAGEIDLNSAPLVRASLERCLHDGIRAIDVDVTAVTFCDCSGLNAFLYALLHTAAAGGSLRLIHPSPALERLVTLTGSGSLFLTLPDALAGSRPPPQIPPLYETAHRLAPTLPARLGGIL</sequence>
<reference evidence="4 5" key="1">
    <citation type="submission" date="2022-10" db="EMBL/GenBank/DDBJ databases">
        <title>The complete genomes of actinobacterial strains from the NBC collection.</title>
        <authorList>
            <person name="Joergensen T.S."/>
            <person name="Alvarez Arevalo M."/>
            <person name="Sterndorff E.B."/>
            <person name="Faurdal D."/>
            <person name="Vuksanovic O."/>
            <person name="Mourched A.-S."/>
            <person name="Charusanti P."/>
            <person name="Shaw S."/>
            <person name="Blin K."/>
            <person name="Weber T."/>
        </authorList>
    </citation>
    <scope>NUCLEOTIDE SEQUENCE [LARGE SCALE GENOMIC DNA]</scope>
    <source>
        <strain evidence="4 5">NBC 01752</strain>
    </source>
</reference>
<evidence type="ECO:0000256" key="1">
    <source>
        <dbReference type="ARBA" id="ARBA00009013"/>
    </source>
</evidence>
<protein>
    <recommendedName>
        <fullName evidence="2">Anti-sigma factor antagonist</fullName>
    </recommendedName>
</protein>
<evidence type="ECO:0000259" key="3">
    <source>
        <dbReference type="PROSITE" id="PS50801"/>
    </source>
</evidence>
<dbReference type="PANTHER" id="PTHR33495:SF2">
    <property type="entry name" value="ANTI-SIGMA FACTOR ANTAGONIST TM_1081-RELATED"/>
    <property type="match status" value="1"/>
</dbReference>
<dbReference type="PANTHER" id="PTHR33495">
    <property type="entry name" value="ANTI-SIGMA FACTOR ANTAGONIST TM_1081-RELATED-RELATED"/>
    <property type="match status" value="1"/>
</dbReference>
<dbReference type="RefSeq" id="WP_326761940.1">
    <property type="nucleotide sequence ID" value="NZ_CP109135.1"/>
</dbReference>
<dbReference type="EMBL" id="CP109135">
    <property type="protein sequence ID" value="WSD20097.1"/>
    <property type="molecule type" value="Genomic_DNA"/>
</dbReference>
<keyword evidence="5" id="KW-1185">Reference proteome</keyword>
<gene>
    <name evidence="4" type="ORF">OHB35_46500</name>
</gene>
<dbReference type="Proteomes" id="UP001340816">
    <property type="component" value="Chromosome"/>
</dbReference>
<evidence type="ECO:0000313" key="5">
    <source>
        <dbReference type="Proteomes" id="UP001340816"/>
    </source>
</evidence>
<dbReference type="InterPro" id="IPR036513">
    <property type="entry name" value="STAS_dom_sf"/>
</dbReference>
<accession>A0ABZ1HNB3</accession>
<name>A0ABZ1HNB3_STRPH</name>
<dbReference type="Pfam" id="PF01740">
    <property type="entry name" value="STAS"/>
    <property type="match status" value="1"/>
</dbReference>
<dbReference type="CDD" id="cd07043">
    <property type="entry name" value="STAS_anti-anti-sigma_factors"/>
    <property type="match status" value="1"/>
</dbReference>
<dbReference type="InterPro" id="IPR002645">
    <property type="entry name" value="STAS_dom"/>
</dbReference>
<evidence type="ECO:0000256" key="2">
    <source>
        <dbReference type="RuleBase" id="RU003749"/>
    </source>
</evidence>